<evidence type="ECO:0000256" key="6">
    <source>
        <dbReference type="PROSITE-ProRule" id="PRU00042"/>
    </source>
</evidence>
<comment type="similarity">
    <text evidence="1">Belongs to the cytochrome P450 family.</text>
</comment>
<dbReference type="Proteomes" id="UP001610446">
    <property type="component" value="Unassembled WGS sequence"/>
</dbReference>
<keyword evidence="6" id="KW-0863">Zinc-finger</keyword>
<dbReference type="CDD" id="cd12148">
    <property type="entry name" value="fungal_TF_MHR"/>
    <property type="match status" value="1"/>
</dbReference>
<dbReference type="InterPro" id="IPR013087">
    <property type="entry name" value="Znf_C2H2_type"/>
</dbReference>
<evidence type="ECO:0000313" key="10">
    <source>
        <dbReference type="Proteomes" id="UP001610446"/>
    </source>
</evidence>
<dbReference type="Pfam" id="PF04082">
    <property type="entry name" value="Fungal_trans"/>
    <property type="match status" value="1"/>
</dbReference>
<dbReference type="EMBL" id="JBFXLU010000058">
    <property type="protein sequence ID" value="KAL2847203.1"/>
    <property type="molecule type" value="Genomic_DNA"/>
</dbReference>
<evidence type="ECO:0000256" key="1">
    <source>
        <dbReference type="ARBA" id="ARBA00010617"/>
    </source>
</evidence>
<dbReference type="PANTHER" id="PTHR46696">
    <property type="entry name" value="P450, PUTATIVE (EUROFUNG)-RELATED"/>
    <property type="match status" value="1"/>
</dbReference>
<feature type="compositionally biased region" description="Polar residues" evidence="7">
    <location>
        <begin position="63"/>
        <end position="75"/>
    </location>
</feature>
<evidence type="ECO:0000256" key="7">
    <source>
        <dbReference type="SAM" id="MobiDB-lite"/>
    </source>
</evidence>
<accession>A0ABR4K4F1</accession>
<dbReference type="PRINTS" id="PR00359">
    <property type="entry name" value="BP450"/>
</dbReference>
<feature type="compositionally biased region" description="Low complexity" evidence="7">
    <location>
        <begin position="76"/>
        <end position="87"/>
    </location>
</feature>
<evidence type="ECO:0000256" key="3">
    <source>
        <dbReference type="ARBA" id="ARBA00023002"/>
    </source>
</evidence>
<gene>
    <name evidence="9" type="ORF">BJY01DRAFT_263095</name>
</gene>
<evidence type="ECO:0000259" key="8">
    <source>
        <dbReference type="PROSITE" id="PS50157"/>
    </source>
</evidence>
<dbReference type="InterPro" id="IPR017972">
    <property type="entry name" value="Cyt_P450_CS"/>
</dbReference>
<organism evidence="9 10">
    <name type="scientific">Aspergillus pseudoustus</name>
    <dbReference type="NCBI Taxonomy" id="1810923"/>
    <lineage>
        <taxon>Eukaryota</taxon>
        <taxon>Fungi</taxon>
        <taxon>Dikarya</taxon>
        <taxon>Ascomycota</taxon>
        <taxon>Pezizomycotina</taxon>
        <taxon>Eurotiomycetes</taxon>
        <taxon>Eurotiomycetidae</taxon>
        <taxon>Eurotiales</taxon>
        <taxon>Aspergillaceae</taxon>
        <taxon>Aspergillus</taxon>
        <taxon>Aspergillus subgen. Nidulantes</taxon>
    </lineage>
</organism>
<dbReference type="PROSITE" id="PS50157">
    <property type="entry name" value="ZINC_FINGER_C2H2_2"/>
    <property type="match status" value="1"/>
</dbReference>
<sequence>MARHRKKLNLQCEFCPKRYTKREHLQNCADLLDTGHKPFACTICGRCFSRQDVLNRHVRVHSTETPTQKEMTATGPQSIPQSQSTPSEWPSIPDHDAPSDQLPENCLPMYQARIEDPQPLPPDLASGLLWPDSEELLHNIMSIDPSIWQQPLALAPTTLGMAEVPANLLESTYQDSPSNSTIADDGRQAIQSLSSLISDTFSRVTAPASLTGLTSRFLDGSLHMFFENIIPMFPIFHRPTFVFRDCAPPLLLNAIALGARFLGSQDAIAKADVLWRLAHTAVATSWNTIITRRRPSDSCAGVELVQTVLLSQIYAALSQNRTFRTTSQVFHGLGIHWASHCGMYDAYEAVPLPSTTDSSAVKQTSWQRWIAQETMLRTLLGLYIVDGVVSQFSGNPTFARHVANPLLLPSSDAAFHALTPDEWVDQMQLHPVPHVRFCDIYHSLFQPGNGDIGPAYDVALSHHKVVLEGVRCLVSEANRTKPPPVGIPSQRDLLLVLRQLRQNILNSQALTPTDRLTALLQWHSICLDTVVSTARGTRRMCHLFGIKQSIFGGSERQESRINPDRWTQSAAGRATLLHAINVQAIAAQLPLGLAYDVNIPGAVFAAATTYTSFTLAGVSRIVFPAAIDWDTTLMALQMSADSAPVDGDISMRHTLDFIAGTFDATGMPRDKYVVRDLSYDLTAMRTLLRGLSLQWGVAVEMEEVVSAYIERSTTQLETTMEADDFKLVEDNNPSNIYKQFEDLRSRCPVAHTSEMGGFYLLTRYEDVKAAASDTETFISSVKAVIPSDPRGIRRPPLNTDPPAHTPYRTALDRTLRPRRLKRIQPILTEHAEREFAKLVANGGGDICGDFAAIFAAWVETTWLNLEEDTAPILAHTAAAWVNAWRRQDSQETTAQSEKLYGIARKLFADRRVSPRDPVQDPASSLLLETDSNGQPLKDELLIGCLRQSLVVGMVAPPLLFGVMCKHLSDDKKLQDQLRANPSLIPAAIEEFVRLYVPYRGFCRTPSQDIKLHGRYIPAKSPVAMTYAAANRDPEIFHNPNDFMLKRPNITSHLGFGRGRHRCAGMPLARMALQIGLSVILRQSADFEVNGPLEYAGMPEMGITSCPIRVTPRDAVA</sequence>
<dbReference type="PROSITE" id="PS00086">
    <property type="entry name" value="CYTOCHROME_P450"/>
    <property type="match status" value="1"/>
</dbReference>
<keyword evidence="3" id="KW-0560">Oxidoreductase</keyword>
<dbReference type="Pfam" id="PF00096">
    <property type="entry name" value="zf-C2H2"/>
    <property type="match status" value="1"/>
</dbReference>
<dbReference type="SMART" id="SM00355">
    <property type="entry name" value="ZnF_C2H2"/>
    <property type="match status" value="1"/>
</dbReference>
<dbReference type="InterPro" id="IPR001128">
    <property type="entry name" value="Cyt_P450"/>
</dbReference>
<dbReference type="InterPro" id="IPR007219">
    <property type="entry name" value="XnlR_reg_dom"/>
</dbReference>
<evidence type="ECO:0000313" key="9">
    <source>
        <dbReference type="EMBL" id="KAL2847203.1"/>
    </source>
</evidence>
<keyword evidence="6" id="KW-0862">Zinc</keyword>
<dbReference type="SUPFAM" id="SSF48264">
    <property type="entry name" value="Cytochrome P450"/>
    <property type="match status" value="1"/>
</dbReference>
<evidence type="ECO:0000256" key="4">
    <source>
        <dbReference type="ARBA" id="ARBA00023004"/>
    </source>
</evidence>
<comment type="caution">
    <text evidence="9">The sequence shown here is derived from an EMBL/GenBank/DDBJ whole genome shotgun (WGS) entry which is preliminary data.</text>
</comment>
<dbReference type="Gene3D" id="3.30.160.60">
    <property type="entry name" value="Classic Zinc Finger"/>
    <property type="match status" value="1"/>
</dbReference>
<name>A0ABR4K4F1_9EURO</name>
<dbReference type="InterPro" id="IPR036236">
    <property type="entry name" value="Znf_C2H2_sf"/>
</dbReference>
<reference evidence="9 10" key="1">
    <citation type="submission" date="2024-07" db="EMBL/GenBank/DDBJ databases">
        <title>Section-level genome sequencing and comparative genomics of Aspergillus sections Usti and Cavernicolus.</title>
        <authorList>
            <consortium name="Lawrence Berkeley National Laboratory"/>
            <person name="Nybo J.L."/>
            <person name="Vesth T.C."/>
            <person name="Theobald S."/>
            <person name="Frisvad J.C."/>
            <person name="Larsen T.O."/>
            <person name="Kjaerboelling I."/>
            <person name="Rothschild-Mancinelli K."/>
            <person name="Lyhne E.K."/>
            <person name="Kogle M.E."/>
            <person name="Barry K."/>
            <person name="Clum A."/>
            <person name="Na H."/>
            <person name="Ledsgaard L."/>
            <person name="Lin J."/>
            <person name="Lipzen A."/>
            <person name="Kuo A."/>
            <person name="Riley R."/>
            <person name="Mondo S."/>
            <person name="Labutti K."/>
            <person name="Haridas S."/>
            <person name="Pangalinan J."/>
            <person name="Salamov A.A."/>
            <person name="Simmons B.A."/>
            <person name="Magnuson J.K."/>
            <person name="Chen J."/>
            <person name="Drula E."/>
            <person name="Henrissat B."/>
            <person name="Wiebenga A."/>
            <person name="Lubbers R.J."/>
            <person name="Gomes A.C."/>
            <person name="Makela M.R."/>
            <person name="Stajich J."/>
            <person name="Grigoriev I.V."/>
            <person name="Mortensen U.H."/>
            <person name="De Vries R.P."/>
            <person name="Baker S.E."/>
            <person name="Andersen M.R."/>
        </authorList>
    </citation>
    <scope>NUCLEOTIDE SEQUENCE [LARGE SCALE GENOMIC DNA]</scope>
    <source>
        <strain evidence="9 10">CBS 123904</strain>
    </source>
</reference>
<dbReference type="SUPFAM" id="SSF57667">
    <property type="entry name" value="beta-beta-alpha zinc fingers"/>
    <property type="match status" value="1"/>
</dbReference>
<proteinExistence type="inferred from homology"/>
<keyword evidence="4" id="KW-0408">Iron</keyword>
<keyword evidence="2" id="KW-0479">Metal-binding</keyword>
<keyword evidence="5" id="KW-0539">Nucleus</keyword>
<dbReference type="PANTHER" id="PTHR46696:SF6">
    <property type="entry name" value="P450, PUTATIVE (EUROFUNG)-RELATED"/>
    <property type="match status" value="1"/>
</dbReference>
<dbReference type="InterPro" id="IPR002397">
    <property type="entry name" value="Cyt_P450_B"/>
</dbReference>
<protein>
    <submittedName>
        <fullName evidence="9">Cytochrome P450</fullName>
    </submittedName>
</protein>
<feature type="region of interest" description="Disordered" evidence="7">
    <location>
        <begin position="62"/>
        <end position="104"/>
    </location>
</feature>
<dbReference type="PROSITE" id="PS00028">
    <property type="entry name" value="ZINC_FINGER_C2H2_1"/>
    <property type="match status" value="1"/>
</dbReference>
<keyword evidence="10" id="KW-1185">Reference proteome</keyword>
<feature type="domain" description="C2H2-type" evidence="8">
    <location>
        <begin position="39"/>
        <end position="66"/>
    </location>
</feature>
<dbReference type="InterPro" id="IPR036396">
    <property type="entry name" value="Cyt_P450_sf"/>
</dbReference>
<evidence type="ECO:0000256" key="5">
    <source>
        <dbReference type="ARBA" id="ARBA00023242"/>
    </source>
</evidence>
<dbReference type="Pfam" id="PF00067">
    <property type="entry name" value="p450"/>
    <property type="match status" value="1"/>
</dbReference>
<dbReference type="Gene3D" id="1.10.630.10">
    <property type="entry name" value="Cytochrome P450"/>
    <property type="match status" value="1"/>
</dbReference>
<evidence type="ECO:0000256" key="2">
    <source>
        <dbReference type="ARBA" id="ARBA00022723"/>
    </source>
</evidence>